<keyword evidence="4 14" id="KW-0436">Ligase</keyword>
<dbReference type="CDD" id="cd00114">
    <property type="entry name" value="LIGANc"/>
    <property type="match status" value="1"/>
</dbReference>
<dbReference type="InterPro" id="IPR013839">
    <property type="entry name" value="DNAligase_adenylation"/>
</dbReference>
<evidence type="ECO:0000256" key="4">
    <source>
        <dbReference type="ARBA" id="ARBA00022598"/>
    </source>
</evidence>
<feature type="binding site" evidence="14">
    <location>
        <position position="411"/>
    </location>
    <ligand>
        <name>Zn(2+)</name>
        <dbReference type="ChEBI" id="CHEBI:29105"/>
    </ligand>
</feature>
<evidence type="ECO:0000256" key="10">
    <source>
        <dbReference type="ARBA" id="ARBA00023027"/>
    </source>
</evidence>
<evidence type="ECO:0000256" key="6">
    <source>
        <dbReference type="ARBA" id="ARBA00022723"/>
    </source>
</evidence>
<comment type="similarity">
    <text evidence="13 14">Belongs to the NAD-dependent DNA ligase family. LigA subfamily.</text>
</comment>
<dbReference type="Proteomes" id="UP000051373">
    <property type="component" value="Unassembled WGS sequence"/>
</dbReference>
<keyword evidence="11 14" id="KW-0234">DNA repair</keyword>
<comment type="caution">
    <text evidence="14">Lacks conserved residue(s) required for the propagation of feature annotation.</text>
</comment>
<dbReference type="InterPro" id="IPR012340">
    <property type="entry name" value="NA-bd_OB-fold"/>
</dbReference>
<name>A0A0S8FV64_UNCW3</name>
<dbReference type="HAMAP" id="MF_01588">
    <property type="entry name" value="DNA_ligase_A"/>
    <property type="match status" value="1"/>
</dbReference>
<dbReference type="InterPro" id="IPR041663">
    <property type="entry name" value="DisA/LigA_HHH"/>
</dbReference>
<keyword evidence="16" id="KW-0560">Oxidoreductase</keyword>
<dbReference type="SUPFAM" id="SSF47781">
    <property type="entry name" value="RuvA domain 2-like"/>
    <property type="match status" value="1"/>
</dbReference>
<dbReference type="PIRSF" id="PIRSF001604">
    <property type="entry name" value="LigA"/>
    <property type="match status" value="1"/>
</dbReference>
<evidence type="ECO:0000256" key="3">
    <source>
        <dbReference type="ARBA" id="ARBA00013308"/>
    </source>
</evidence>
<dbReference type="EMBL" id="LJUJ01000007">
    <property type="protein sequence ID" value="KPK63954.1"/>
    <property type="molecule type" value="Genomic_DNA"/>
</dbReference>
<feature type="binding site" evidence="14">
    <location>
        <begin position="83"/>
        <end position="84"/>
    </location>
    <ligand>
        <name>NAD(+)</name>
        <dbReference type="ChEBI" id="CHEBI:57540"/>
    </ligand>
</feature>
<feature type="binding site" evidence="14">
    <location>
        <position position="290"/>
    </location>
    <ligand>
        <name>NAD(+)</name>
        <dbReference type="ChEBI" id="CHEBI:57540"/>
    </ligand>
</feature>
<comment type="cofactor">
    <cofactor evidence="14">
        <name>Mg(2+)</name>
        <dbReference type="ChEBI" id="CHEBI:18420"/>
    </cofactor>
    <cofactor evidence="14">
        <name>Mn(2+)</name>
        <dbReference type="ChEBI" id="CHEBI:29035"/>
    </cofactor>
</comment>
<dbReference type="GO" id="GO:0046872">
    <property type="term" value="F:metal ion binding"/>
    <property type="evidence" value="ECO:0007669"/>
    <property type="project" value="UniProtKB-KW"/>
</dbReference>
<dbReference type="Gene3D" id="2.40.50.140">
    <property type="entry name" value="Nucleic acid-binding proteins"/>
    <property type="match status" value="1"/>
</dbReference>
<dbReference type="GO" id="GO:0005829">
    <property type="term" value="C:cytosol"/>
    <property type="evidence" value="ECO:0007669"/>
    <property type="project" value="TreeGrafter"/>
</dbReference>
<keyword evidence="10 14" id="KW-0520">NAD</keyword>
<dbReference type="InterPro" id="IPR004149">
    <property type="entry name" value="Znf_DNAligase_C4"/>
</dbReference>
<evidence type="ECO:0000256" key="7">
    <source>
        <dbReference type="ARBA" id="ARBA00022763"/>
    </source>
</evidence>
<dbReference type="GO" id="GO:0006281">
    <property type="term" value="P:DNA repair"/>
    <property type="evidence" value="ECO:0007669"/>
    <property type="project" value="UniProtKB-KW"/>
</dbReference>
<dbReference type="Pfam" id="PF14520">
    <property type="entry name" value="HHH_5"/>
    <property type="match status" value="1"/>
</dbReference>
<dbReference type="PATRIC" id="fig|1703779.3.peg.1009"/>
<feature type="active site" description="N6-AMP-lysine intermediate" evidence="14">
    <location>
        <position position="115"/>
    </location>
</feature>
<organism evidence="16 17">
    <name type="scientific">candidate division WOR_3 bacterium SM23_42</name>
    <dbReference type="NCBI Taxonomy" id="1703779"/>
    <lineage>
        <taxon>Bacteria</taxon>
        <taxon>Bacteria division WOR-3</taxon>
    </lineage>
</organism>
<feature type="binding site" evidence="14">
    <location>
        <position position="174"/>
    </location>
    <ligand>
        <name>NAD(+)</name>
        <dbReference type="ChEBI" id="CHEBI:57540"/>
    </ligand>
</feature>
<dbReference type="SMART" id="SM00278">
    <property type="entry name" value="HhH1"/>
    <property type="match status" value="3"/>
</dbReference>
<dbReference type="NCBIfam" id="TIGR00575">
    <property type="entry name" value="dnlj"/>
    <property type="match status" value="1"/>
</dbReference>
<dbReference type="PROSITE" id="PS50172">
    <property type="entry name" value="BRCT"/>
    <property type="match status" value="1"/>
</dbReference>
<evidence type="ECO:0000259" key="15">
    <source>
        <dbReference type="PROSITE" id="PS50172"/>
    </source>
</evidence>
<dbReference type="Pfam" id="PF03119">
    <property type="entry name" value="DNA_ligase_ZBD"/>
    <property type="match status" value="1"/>
</dbReference>
<evidence type="ECO:0000256" key="14">
    <source>
        <dbReference type="HAMAP-Rule" id="MF_01588"/>
    </source>
</evidence>
<evidence type="ECO:0000256" key="1">
    <source>
        <dbReference type="ARBA" id="ARBA00004067"/>
    </source>
</evidence>
<protein>
    <recommendedName>
        <fullName evidence="3 14">DNA ligase</fullName>
        <ecNumber evidence="2 14">6.5.1.2</ecNumber>
    </recommendedName>
    <alternativeName>
        <fullName evidence="14">Polydeoxyribonucleotide synthase [NAD(+)]</fullName>
    </alternativeName>
</protein>
<feature type="domain" description="BRCT" evidence="15">
    <location>
        <begin position="589"/>
        <end position="666"/>
    </location>
</feature>
<dbReference type="Pfam" id="PF12826">
    <property type="entry name" value="HHH_2"/>
    <property type="match status" value="1"/>
</dbReference>
<evidence type="ECO:0000256" key="13">
    <source>
        <dbReference type="ARBA" id="ARBA00060881"/>
    </source>
</evidence>
<feature type="binding site" evidence="14">
    <location>
        <position position="314"/>
    </location>
    <ligand>
        <name>NAD(+)</name>
        <dbReference type="ChEBI" id="CHEBI:57540"/>
    </ligand>
</feature>
<keyword evidence="7 14" id="KW-0227">DNA damage</keyword>
<dbReference type="SUPFAM" id="SSF52113">
    <property type="entry name" value="BRCT domain"/>
    <property type="match status" value="1"/>
</dbReference>
<dbReference type="EC" id="6.5.1.2" evidence="2 14"/>
<evidence type="ECO:0000256" key="8">
    <source>
        <dbReference type="ARBA" id="ARBA00022833"/>
    </source>
</evidence>
<dbReference type="Pfam" id="PF01653">
    <property type="entry name" value="DNA_ligase_aden"/>
    <property type="match status" value="1"/>
</dbReference>
<feature type="binding site" evidence="14">
    <location>
        <position position="408"/>
    </location>
    <ligand>
        <name>Zn(2+)</name>
        <dbReference type="ChEBI" id="CHEBI:29105"/>
    </ligand>
</feature>
<dbReference type="InterPro" id="IPR010994">
    <property type="entry name" value="RuvA_2-like"/>
</dbReference>
<keyword evidence="14" id="KW-0464">Manganese</keyword>
<keyword evidence="8 14" id="KW-0862">Zinc</keyword>
<evidence type="ECO:0000256" key="2">
    <source>
        <dbReference type="ARBA" id="ARBA00012722"/>
    </source>
</evidence>
<dbReference type="InterPro" id="IPR001357">
    <property type="entry name" value="BRCT_dom"/>
</dbReference>
<reference evidence="16 17" key="1">
    <citation type="journal article" date="2015" name="Microbiome">
        <title>Genomic resolution of linkages in carbon, nitrogen, and sulfur cycling among widespread estuary sediment bacteria.</title>
        <authorList>
            <person name="Baker B.J."/>
            <person name="Lazar C.S."/>
            <person name="Teske A.P."/>
            <person name="Dick G.J."/>
        </authorList>
    </citation>
    <scope>NUCLEOTIDE SEQUENCE [LARGE SCALE GENOMIC DNA]</scope>
    <source>
        <strain evidence="16">SM23_42</strain>
    </source>
</reference>
<dbReference type="Gene3D" id="1.10.150.20">
    <property type="entry name" value="5' to 3' exonuclease, C-terminal subdomain"/>
    <property type="match status" value="2"/>
</dbReference>
<dbReference type="SUPFAM" id="SSF56091">
    <property type="entry name" value="DNA ligase/mRNA capping enzyme, catalytic domain"/>
    <property type="match status" value="1"/>
</dbReference>
<dbReference type="GO" id="GO:0003911">
    <property type="term" value="F:DNA ligase (NAD+) activity"/>
    <property type="evidence" value="ECO:0007669"/>
    <property type="project" value="UniProtKB-UniRule"/>
</dbReference>
<evidence type="ECO:0000256" key="5">
    <source>
        <dbReference type="ARBA" id="ARBA00022705"/>
    </source>
</evidence>
<dbReference type="PANTHER" id="PTHR23389">
    <property type="entry name" value="CHROMOSOME TRANSMISSION FIDELITY FACTOR 18"/>
    <property type="match status" value="1"/>
</dbReference>
<dbReference type="NCBIfam" id="NF005932">
    <property type="entry name" value="PRK07956.1"/>
    <property type="match status" value="1"/>
</dbReference>
<dbReference type="SMART" id="SM00532">
    <property type="entry name" value="LIGANc"/>
    <property type="match status" value="1"/>
</dbReference>
<keyword evidence="16" id="KW-0223">Dioxygenase</keyword>
<evidence type="ECO:0000256" key="11">
    <source>
        <dbReference type="ARBA" id="ARBA00023204"/>
    </source>
</evidence>
<keyword evidence="6 14" id="KW-0479">Metal-binding</keyword>
<dbReference type="InterPro" id="IPR001679">
    <property type="entry name" value="DNA_ligase"/>
</dbReference>
<dbReference type="FunFam" id="1.10.150.20:FF:000007">
    <property type="entry name" value="DNA ligase"/>
    <property type="match status" value="1"/>
</dbReference>
<feature type="binding site" evidence="14">
    <location>
        <position position="431"/>
    </location>
    <ligand>
        <name>Zn(2+)</name>
        <dbReference type="ChEBI" id="CHEBI:29105"/>
    </ligand>
</feature>
<dbReference type="GO" id="GO:0051213">
    <property type="term" value="F:dioxygenase activity"/>
    <property type="evidence" value="ECO:0007669"/>
    <property type="project" value="UniProtKB-KW"/>
</dbReference>
<gene>
    <name evidence="14 16" type="primary">ligA</name>
    <name evidence="16" type="ORF">AMJ83_04585</name>
</gene>
<dbReference type="Gene3D" id="3.40.50.10190">
    <property type="entry name" value="BRCT domain"/>
    <property type="match status" value="1"/>
</dbReference>
<dbReference type="Gene3D" id="6.20.10.30">
    <property type="match status" value="1"/>
</dbReference>
<proteinExistence type="inferred from homology"/>
<keyword evidence="5 14" id="KW-0235">DNA replication</keyword>
<dbReference type="PANTHER" id="PTHR23389:SF9">
    <property type="entry name" value="DNA LIGASE"/>
    <property type="match status" value="1"/>
</dbReference>
<dbReference type="SMART" id="SM00292">
    <property type="entry name" value="BRCT"/>
    <property type="match status" value="1"/>
</dbReference>
<dbReference type="PROSITE" id="PS01056">
    <property type="entry name" value="DNA_LIGASE_N2"/>
    <property type="match status" value="1"/>
</dbReference>
<dbReference type="Pfam" id="PF00533">
    <property type="entry name" value="BRCT"/>
    <property type="match status" value="1"/>
</dbReference>
<dbReference type="STRING" id="1703779.AMJ83_04585"/>
<dbReference type="InterPro" id="IPR033136">
    <property type="entry name" value="DNA_ligase_CS"/>
</dbReference>
<dbReference type="InterPro" id="IPR003583">
    <property type="entry name" value="Hlx-hairpin-Hlx_DNA-bd_motif"/>
</dbReference>
<dbReference type="FunFam" id="1.10.287.610:FF:000002">
    <property type="entry name" value="DNA ligase"/>
    <property type="match status" value="1"/>
</dbReference>
<sequence>MMRRQAKKEIERLRKKINFHDYRYYVLNEPLISDYEYDQLYTQLERLEKEYPEYVTTDSPTQRVGGEPIRAFDTVQHSTKMLSLDNTYSEDEVREFDNRVKKLIGVSVKYETTLKVDGVAVTLSYQGALFTLGATRGDGLRGDDITQNLRTIKSIPLMMRTRDKELMTIEVRGEVYLPKESFEKLNRERRKNGETTFANPRNAAAGTLKLLDSREVAKRGLDIFIHTVPFAPGPHHRSHYKTLMKLSDAGFRVIPHPRLCTGIDEVFEYIREWDSKRKKLDYEVDGLVIKVDDFASREKLGHTTKSPRWAIAFKYQASQAVTKLREIRLQVGRTGRITPVAILDPVFLSGTTVSRATLHNEDEIRRRNIRIGDSVTIEKGGEVIPKVVGVVSTKRSGREKIFQFPKKCPVCGQPISRLPDEADWRCVNSSCPAQIKGSILHFASRAAMDIEGLGDVLVDKLVNMGLVKSFDDIYRLELEVVAGIERMGKKSAQNLIQAIELSKQREFVNVLYALGIPNIGINASSLLVEEFGKIESIIKAKIDDLSKIAGIGEVLAKSIRNYFSVKENLRLVQNLRKTGLQFETKPKPREKQSLRGRTFVFTGELDSMARAEAQKLVREHGGHCASSVSKKTDYVVAGKSPGSKYKKAKKLGVKIISEKEFLALLR</sequence>
<dbReference type="CDD" id="cd17748">
    <property type="entry name" value="BRCT_DNA_ligase_like"/>
    <property type="match status" value="1"/>
</dbReference>
<comment type="function">
    <text evidence="1 14">DNA ligase that catalyzes the formation of phosphodiester linkages between 5'-phosphoryl and 3'-hydroxyl groups in double-stranded DNA using NAD as a coenzyme and as the energy source for the reaction. It is essential for DNA replication and repair of damaged DNA.</text>
</comment>
<feature type="binding site" evidence="14">
    <location>
        <begin position="34"/>
        <end position="38"/>
    </location>
    <ligand>
        <name>NAD(+)</name>
        <dbReference type="ChEBI" id="CHEBI:57540"/>
    </ligand>
</feature>
<dbReference type="Gene3D" id="1.10.287.610">
    <property type="entry name" value="Helix hairpin bin"/>
    <property type="match status" value="1"/>
</dbReference>
<dbReference type="FunFam" id="3.30.470.30:FF:000001">
    <property type="entry name" value="DNA ligase"/>
    <property type="match status" value="1"/>
</dbReference>
<accession>A0A0S8FV64</accession>
<dbReference type="Pfam" id="PF22745">
    <property type="entry name" value="Nlig-Ia"/>
    <property type="match status" value="1"/>
</dbReference>
<evidence type="ECO:0000256" key="12">
    <source>
        <dbReference type="ARBA" id="ARBA00034005"/>
    </source>
</evidence>
<dbReference type="FunFam" id="2.40.50.140:FF:000012">
    <property type="entry name" value="DNA ligase"/>
    <property type="match status" value="1"/>
</dbReference>
<feature type="binding site" evidence="14">
    <location>
        <position position="136"/>
    </location>
    <ligand>
        <name>NAD(+)</name>
        <dbReference type="ChEBI" id="CHEBI:57540"/>
    </ligand>
</feature>
<dbReference type="Pfam" id="PF03120">
    <property type="entry name" value="OB_DNA_ligase"/>
    <property type="match status" value="1"/>
</dbReference>
<evidence type="ECO:0000313" key="16">
    <source>
        <dbReference type="EMBL" id="KPK63954.1"/>
    </source>
</evidence>
<evidence type="ECO:0000256" key="9">
    <source>
        <dbReference type="ARBA" id="ARBA00022842"/>
    </source>
</evidence>
<comment type="caution">
    <text evidence="16">The sequence shown here is derived from an EMBL/GenBank/DDBJ whole genome shotgun (WGS) entry which is preliminary data.</text>
</comment>
<dbReference type="InterPro" id="IPR013840">
    <property type="entry name" value="DNAligase_N"/>
</dbReference>
<dbReference type="GO" id="GO:0006260">
    <property type="term" value="P:DNA replication"/>
    <property type="evidence" value="ECO:0007669"/>
    <property type="project" value="UniProtKB-KW"/>
</dbReference>
<dbReference type="Gene3D" id="3.30.470.30">
    <property type="entry name" value="DNA ligase/mRNA capping enzyme"/>
    <property type="match status" value="1"/>
</dbReference>
<dbReference type="SUPFAM" id="SSF50249">
    <property type="entry name" value="Nucleic acid-binding proteins"/>
    <property type="match status" value="1"/>
</dbReference>
<dbReference type="GO" id="GO:0003677">
    <property type="term" value="F:DNA binding"/>
    <property type="evidence" value="ECO:0007669"/>
    <property type="project" value="InterPro"/>
</dbReference>
<keyword evidence="9 14" id="KW-0460">Magnesium</keyword>
<dbReference type="InterPro" id="IPR004150">
    <property type="entry name" value="NAD_DNA_ligase_OB"/>
</dbReference>
<evidence type="ECO:0000313" key="17">
    <source>
        <dbReference type="Proteomes" id="UP000051373"/>
    </source>
</evidence>
<dbReference type="InterPro" id="IPR036420">
    <property type="entry name" value="BRCT_dom_sf"/>
</dbReference>
<dbReference type="AlphaFoldDB" id="A0A0S8FV64"/>
<comment type="catalytic activity">
    <reaction evidence="12 14">
        <text>NAD(+) + (deoxyribonucleotide)n-3'-hydroxyl + 5'-phospho-(deoxyribonucleotide)m = (deoxyribonucleotide)n+m + AMP + beta-nicotinamide D-nucleotide.</text>
        <dbReference type="EC" id="6.5.1.2"/>
    </reaction>
</comment>